<dbReference type="RefSeq" id="WP_126048106.1">
    <property type="nucleotide sequence ID" value="NZ_QYTV02000002.1"/>
</dbReference>
<dbReference type="InterPro" id="IPR031107">
    <property type="entry name" value="Small_HSP"/>
</dbReference>
<dbReference type="PROSITE" id="PS01031">
    <property type="entry name" value="SHSP"/>
    <property type="match status" value="1"/>
</dbReference>
<organism evidence="4 5">
    <name type="scientific">Siminovitchia acidinfaciens</name>
    <dbReference type="NCBI Taxonomy" id="2321395"/>
    <lineage>
        <taxon>Bacteria</taxon>
        <taxon>Bacillati</taxon>
        <taxon>Bacillota</taxon>
        <taxon>Bacilli</taxon>
        <taxon>Bacillales</taxon>
        <taxon>Bacillaceae</taxon>
        <taxon>Siminovitchia</taxon>
    </lineage>
</organism>
<proteinExistence type="inferred from homology"/>
<evidence type="ECO:0000256" key="2">
    <source>
        <dbReference type="RuleBase" id="RU003616"/>
    </source>
</evidence>
<dbReference type="EMBL" id="QYTV02000002">
    <property type="protein sequence ID" value="RST76025.1"/>
    <property type="molecule type" value="Genomic_DNA"/>
</dbReference>
<dbReference type="AlphaFoldDB" id="A0A429Y3M6"/>
<dbReference type="InterPro" id="IPR008978">
    <property type="entry name" value="HSP20-like_chaperone"/>
</dbReference>
<protein>
    <submittedName>
        <fullName evidence="4">Hsp20/alpha crystallin family protein</fullName>
    </submittedName>
</protein>
<name>A0A429Y3M6_9BACI</name>
<dbReference type="Proteomes" id="UP000287156">
    <property type="component" value="Unassembled WGS sequence"/>
</dbReference>
<evidence type="ECO:0000313" key="4">
    <source>
        <dbReference type="EMBL" id="RST76025.1"/>
    </source>
</evidence>
<accession>A0A429Y3M6</accession>
<dbReference type="InterPro" id="IPR002068">
    <property type="entry name" value="A-crystallin/Hsp20_dom"/>
</dbReference>
<comment type="caution">
    <text evidence="4">The sequence shown here is derived from an EMBL/GenBank/DDBJ whole genome shotgun (WGS) entry which is preliminary data.</text>
</comment>
<dbReference type="CDD" id="cd06464">
    <property type="entry name" value="ACD_sHsps-like"/>
    <property type="match status" value="1"/>
</dbReference>
<dbReference type="PANTHER" id="PTHR11527">
    <property type="entry name" value="HEAT-SHOCK PROTEIN 20 FAMILY MEMBER"/>
    <property type="match status" value="1"/>
</dbReference>
<gene>
    <name evidence="4" type="ORF">D4T97_004320</name>
</gene>
<reference evidence="4" key="1">
    <citation type="submission" date="2018-12" db="EMBL/GenBank/DDBJ databases">
        <authorList>
            <person name="Sun L."/>
            <person name="Chen Z."/>
        </authorList>
    </citation>
    <scope>NUCLEOTIDE SEQUENCE [LARGE SCALE GENOMIC DNA]</scope>
    <source>
        <strain evidence="4">3-2-2</strain>
    </source>
</reference>
<evidence type="ECO:0000259" key="3">
    <source>
        <dbReference type="PROSITE" id="PS01031"/>
    </source>
</evidence>
<evidence type="ECO:0000313" key="5">
    <source>
        <dbReference type="Proteomes" id="UP000287156"/>
    </source>
</evidence>
<dbReference type="SUPFAM" id="SSF49764">
    <property type="entry name" value="HSP20-like chaperones"/>
    <property type="match status" value="1"/>
</dbReference>
<feature type="domain" description="SHSP" evidence="3">
    <location>
        <begin position="46"/>
        <end position="154"/>
    </location>
</feature>
<keyword evidence="5" id="KW-1185">Reference proteome</keyword>
<dbReference type="OrthoDB" id="9811615at2"/>
<dbReference type="Pfam" id="PF00011">
    <property type="entry name" value="HSP20"/>
    <property type="match status" value="1"/>
</dbReference>
<evidence type="ECO:0000256" key="1">
    <source>
        <dbReference type="PROSITE-ProRule" id="PRU00285"/>
    </source>
</evidence>
<sequence length="154" mass="17764">MDLEKLKQWMEMAQKYQNGNFWDAIFDQFMDTPEQNPQKYPMGSKASRPSTKFPLADIYLTDTQIMVIIELPGLQKEEVQLSLSGTKLLVKGISNKPSVSGSPILTERHYGEFERVIELPEAAEHKDVQAKFVSGLLFVTYKRRYTRHENIPIL</sequence>
<dbReference type="Gene3D" id="2.60.40.790">
    <property type="match status" value="1"/>
</dbReference>
<comment type="similarity">
    <text evidence="1 2">Belongs to the small heat shock protein (HSP20) family.</text>
</comment>